<dbReference type="Proteomes" id="UP000315423">
    <property type="component" value="Unassembled WGS sequence"/>
</dbReference>
<protein>
    <submittedName>
        <fullName evidence="1">HTH domain-containing protein</fullName>
    </submittedName>
</protein>
<dbReference type="EMBL" id="QYBA01000039">
    <property type="protein sequence ID" value="TKY92330.1"/>
    <property type="molecule type" value="Genomic_DNA"/>
</dbReference>
<accession>A0AC61SCY8</accession>
<evidence type="ECO:0000313" key="2">
    <source>
        <dbReference type="Proteomes" id="UP000315423"/>
    </source>
</evidence>
<sequence>MAACQNGGYPDPDWLELGSTFRVTFHSHPDTDYSDTDVPTNVPVNVPVNERQQWFLNQLNAGENIKSTDLASHWNVSEKTAKRDIAYLTKQ</sequence>
<gene>
    <name evidence="1" type="ORF">C5S46_01205</name>
</gene>
<organism evidence="1 2">
    <name type="scientific">Candidatus Methanomarinus sp</name>
    <dbReference type="NCBI Taxonomy" id="3386244"/>
    <lineage>
        <taxon>Archaea</taxon>
        <taxon>Methanobacteriati</taxon>
        <taxon>Methanobacteriota</taxon>
        <taxon>Stenosarchaea group</taxon>
        <taxon>Methanomicrobia</taxon>
        <taxon>Methanosarcinales</taxon>
        <taxon>ANME-2 cluster</taxon>
        <taxon>Candidatus Methanocomedenaceae</taxon>
        <taxon>Candidatus Methanomarinus</taxon>
    </lineage>
</organism>
<reference evidence="1" key="1">
    <citation type="submission" date="2018-09" db="EMBL/GenBank/DDBJ databases">
        <title>A genomic encyclopedia of anaerobic methanotrophic archaea.</title>
        <authorList>
            <person name="Skennerton C.T."/>
            <person name="Chadwick G.L."/>
            <person name="Laso-Perez R."/>
            <person name="Leu A.O."/>
            <person name="Speth D.R."/>
            <person name="Yu H."/>
            <person name="Morgan-Lang C."/>
            <person name="Hatzenpichler R."/>
            <person name="Goudeau D."/>
            <person name="Malmstrom R."/>
            <person name="Woyke T."/>
            <person name="Hallam S."/>
            <person name="Tyson G.W."/>
            <person name="Wegener G."/>
            <person name="Boetius A."/>
            <person name="Orphan V.J."/>
        </authorList>
    </citation>
    <scope>NUCLEOTIDE SEQUENCE</scope>
    <source>
        <strain evidence="1">CONS3730D10UFb2</strain>
    </source>
</reference>
<proteinExistence type="predicted"/>
<evidence type="ECO:0000313" key="1">
    <source>
        <dbReference type="EMBL" id="TKY92330.1"/>
    </source>
</evidence>
<name>A0AC61SCY8_9EURY</name>
<comment type="caution">
    <text evidence="1">The sequence shown here is derived from an EMBL/GenBank/DDBJ whole genome shotgun (WGS) entry which is preliminary data.</text>
</comment>